<gene>
    <name evidence="1" type="ORF">UFOVP250_113</name>
</gene>
<sequence>MTKFVGKFRKNSEYSDDYTKNKKLNRRKKNEHSEIKKLITRFESEKIPEEQSC</sequence>
<accession>A0A6J5LIA5</accession>
<organism evidence="1">
    <name type="scientific">uncultured Caudovirales phage</name>
    <dbReference type="NCBI Taxonomy" id="2100421"/>
    <lineage>
        <taxon>Viruses</taxon>
        <taxon>Duplodnaviria</taxon>
        <taxon>Heunggongvirae</taxon>
        <taxon>Uroviricota</taxon>
        <taxon>Caudoviricetes</taxon>
        <taxon>Peduoviridae</taxon>
        <taxon>Maltschvirus</taxon>
        <taxon>Maltschvirus maltsch</taxon>
    </lineage>
</organism>
<name>A0A6J5LIA5_9CAUD</name>
<evidence type="ECO:0000313" key="1">
    <source>
        <dbReference type="EMBL" id="CAB4133302.1"/>
    </source>
</evidence>
<proteinExistence type="predicted"/>
<reference evidence="1" key="1">
    <citation type="submission" date="2020-04" db="EMBL/GenBank/DDBJ databases">
        <authorList>
            <person name="Chiriac C."/>
            <person name="Salcher M."/>
            <person name="Ghai R."/>
            <person name="Kavagutti S V."/>
        </authorList>
    </citation>
    <scope>NUCLEOTIDE SEQUENCE</scope>
</reference>
<protein>
    <submittedName>
        <fullName evidence="1">Uncharacterized protein</fullName>
    </submittedName>
</protein>
<dbReference type="EMBL" id="LR796270">
    <property type="protein sequence ID" value="CAB4133302.1"/>
    <property type="molecule type" value="Genomic_DNA"/>
</dbReference>